<dbReference type="EMBL" id="MSFM01000007">
    <property type="protein sequence ID" value="PKY03868.1"/>
    <property type="molecule type" value="Genomic_DNA"/>
</dbReference>
<dbReference type="GeneID" id="36540414"/>
<proteinExistence type="predicted"/>
<dbReference type="AlphaFoldDB" id="A0A2I1D1Y7"/>
<keyword evidence="1" id="KW-0812">Transmembrane</keyword>
<sequence length="52" mass="5781">MGHAVVSPLIIILLGCCIWLLVFPSYSLLGDSSYITILSRSKEQEREKDVAD</sequence>
<dbReference type="RefSeq" id="XP_024692462.1">
    <property type="nucleotide sequence ID" value="XM_024832891.1"/>
</dbReference>
<dbReference type="Proteomes" id="UP000234254">
    <property type="component" value="Unassembled WGS sequence"/>
</dbReference>
<gene>
    <name evidence="2" type="ORF">P168DRAFT_171017</name>
</gene>
<dbReference type="VEuPathDB" id="FungiDB:P168DRAFT_171017"/>
<feature type="transmembrane region" description="Helical" evidence="1">
    <location>
        <begin position="6"/>
        <end position="29"/>
    </location>
</feature>
<evidence type="ECO:0000256" key="1">
    <source>
        <dbReference type="SAM" id="Phobius"/>
    </source>
</evidence>
<evidence type="ECO:0000313" key="2">
    <source>
        <dbReference type="EMBL" id="PKY03868.1"/>
    </source>
</evidence>
<name>A0A2I1D1Y7_ASPC2</name>
<protein>
    <submittedName>
        <fullName evidence="2">Uncharacterized protein</fullName>
    </submittedName>
</protein>
<accession>A0A2I1D1Y7</accession>
<keyword evidence="1" id="KW-1133">Transmembrane helix</keyword>
<evidence type="ECO:0000313" key="3">
    <source>
        <dbReference type="Proteomes" id="UP000234254"/>
    </source>
</evidence>
<organism evidence="2 3">
    <name type="scientific">Aspergillus campestris (strain IBT 28561)</name>
    <dbReference type="NCBI Taxonomy" id="1392248"/>
    <lineage>
        <taxon>Eukaryota</taxon>
        <taxon>Fungi</taxon>
        <taxon>Dikarya</taxon>
        <taxon>Ascomycota</taxon>
        <taxon>Pezizomycotina</taxon>
        <taxon>Eurotiomycetes</taxon>
        <taxon>Eurotiomycetidae</taxon>
        <taxon>Eurotiales</taxon>
        <taxon>Aspergillaceae</taxon>
        <taxon>Aspergillus</taxon>
        <taxon>Aspergillus subgen. Circumdati</taxon>
    </lineage>
</organism>
<keyword evidence="3" id="KW-1185">Reference proteome</keyword>
<reference evidence="2" key="1">
    <citation type="submission" date="2016-12" db="EMBL/GenBank/DDBJ databases">
        <title>The genomes of Aspergillus section Nigri reveals drivers in fungal speciation.</title>
        <authorList>
            <consortium name="DOE Joint Genome Institute"/>
            <person name="Vesth T.C."/>
            <person name="Nybo J."/>
            <person name="Theobald S."/>
            <person name="Brandl J."/>
            <person name="Frisvad J.C."/>
            <person name="Nielsen K.F."/>
            <person name="Lyhne E.K."/>
            <person name="Kogle M.E."/>
            <person name="Kuo A."/>
            <person name="Riley R."/>
            <person name="Clum A."/>
            <person name="Nolan M."/>
            <person name="Lipzen A."/>
            <person name="Salamov A."/>
            <person name="Henrissat B."/>
            <person name="Wiebenga A."/>
            <person name="De vries R.P."/>
            <person name="Grigoriev I.V."/>
            <person name="Mortensen U.H."/>
            <person name="Andersen M.R."/>
            <person name="Baker S.E."/>
        </authorList>
    </citation>
    <scope>NUCLEOTIDE SEQUENCE</scope>
    <source>
        <strain evidence="2">IBT 28561</strain>
    </source>
</reference>
<comment type="caution">
    <text evidence="2">The sequence shown here is derived from an EMBL/GenBank/DDBJ whole genome shotgun (WGS) entry which is preliminary data.</text>
</comment>
<keyword evidence="1" id="KW-0472">Membrane</keyword>